<sequence>MILEIVKYGNPVLREKGREVKDVDEKIKQLSVDMLETMRAANGVGLAAQQIGVPIQMTVIDVAGIEDRPSAMWINDKEVPIEEHMPLVLLNPVLKFSEEKESGNEGCLSFPDITAEITRSSGVQCTATLLDGKKIEFEAAGLLARALQHETDHLHGVLFIDRMNAATKAGISGKLKRLQKETKETRG</sequence>
<comment type="catalytic activity">
    <reaction evidence="2">
        <text>N-terminal N-formyl-L-methionyl-[peptide] + H2O = N-terminal L-methionyl-[peptide] + formate</text>
        <dbReference type="Rhea" id="RHEA:24420"/>
        <dbReference type="Rhea" id="RHEA-COMP:10639"/>
        <dbReference type="Rhea" id="RHEA-COMP:10640"/>
        <dbReference type="ChEBI" id="CHEBI:15377"/>
        <dbReference type="ChEBI" id="CHEBI:15740"/>
        <dbReference type="ChEBI" id="CHEBI:49298"/>
        <dbReference type="ChEBI" id="CHEBI:64731"/>
        <dbReference type="EC" id="3.5.1.88"/>
    </reaction>
</comment>
<feature type="binding site" evidence="2">
    <location>
        <position position="107"/>
    </location>
    <ligand>
        <name>Fe cation</name>
        <dbReference type="ChEBI" id="CHEBI:24875"/>
    </ligand>
</feature>
<comment type="similarity">
    <text evidence="1 2">Belongs to the polypeptide deformylase family.</text>
</comment>
<dbReference type="GO" id="GO:0042586">
    <property type="term" value="F:peptide deformylase activity"/>
    <property type="evidence" value="ECO:0007669"/>
    <property type="project" value="UniProtKB-UniRule"/>
</dbReference>
<protein>
    <recommendedName>
        <fullName evidence="2">Peptide deformylase</fullName>
        <shortName evidence="2">PDF</shortName>
        <ecNumber evidence="2">3.5.1.88</ecNumber>
    </recommendedName>
    <alternativeName>
        <fullName evidence="2">Polypeptide deformylase</fullName>
    </alternativeName>
</protein>
<dbReference type="Pfam" id="PF01327">
    <property type="entry name" value="Pep_deformylase"/>
    <property type="match status" value="1"/>
</dbReference>
<dbReference type="Gene3D" id="3.90.45.10">
    <property type="entry name" value="Peptide deformylase"/>
    <property type="match status" value="1"/>
</dbReference>
<feature type="binding site" evidence="2">
    <location>
        <position position="149"/>
    </location>
    <ligand>
        <name>Fe cation</name>
        <dbReference type="ChEBI" id="CHEBI:24875"/>
    </ligand>
</feature>
<dbReference type="NCBIfam" id="NF001159">
    <property type="entry name" value="PRK00150.1-3"/>
    <property type="match status" value="1"/>
</dbReference>
<dbReference type="EMBL" id="ABVL01000045">
    <property type="protein sequence ID" value="EDY15954.1"/>
    <property type="molecule type" value="Genomic_DNA"/>
</dbReference>
<dbReference type="InParanoid" id="B4DC77"/>
<keyword evidence="2" id="KW-0648">Protein biosynthesis</keyword>
<keyword evidence="2" id="KW-0479">Metal-binding</keyword>
<comment type="cofactor">
    <cofactor evidence="2">
        <name>Fe(2+)</name>
        <dbReference type="ChEBI" id="CHEBI:29033"/>
    </cofactor>
    <text evidence="2">Binds 1 Fe(2+) ion.</text>
</comment>
<dbReference type="GO" id="GO:0006412">
    <property type="term" value="P:translation"/>
    <property type="evidence" value="ECO:0007669"/>
    <property type="project" value="UniProtKB-UniRule"/>
</dbReference>
<evidence type="ECO:0000256" key="2">
    <source>
        <dbReference type="HAMAP-Rule" id="MF_00163"/>
    </source>
</evidence>
<evidence type="ECO:0000313" key="4">
    <source>
        <dbReference type="Proteomes" id="UP000005824"/>
    </source>
</evidence>
<dbReference type="PRINTS" id="PR01576">
    <property type="entry name" value="PDEFORMYLASE"/>
</dbReference>
<feature type="active site" evidence="2">
    <location>
        <position position="150"/>
    </location>
</feature>
<dbReference type="AlphaFoldDB" id="B4DC77"/>
<name>B4DC77_9BACT</name>
<proteinExistence type="inferred from homology"/>
<keyword evidence="4" id="KW-1185">Reference proteome</keyword>
<reference evidence="3 4" key="1">
    <citation type="journal article" date="2011" name="J. Bacteriol.">
        <title>Genome sequence of Chthoniobacter flavus Ellin428, an aerobic heterotrophic soil bacterium.</title>
        <authorList>
            <person name="Kant R."/>
            <person name="van Passel M.W."/>
            <person name="Palva A."/>
            <person name="Lucas S."/>
            <person name="Lapidus A."/>
            <person name="Glavina Del Rio T."/>
            <person name="Dalin E."/>
            <person name="Tice H."/>
            <person name="Bruce D."/>
            <person name="Goodwin L."/>
            <person name="Pitluck S."/>
            <person name="Larimer F.W."/>
            <person name="Land M.L."/>
            <person name="Hauser L."/>
            <person name="Sangwan P."/>
            <person name="de Vos W.M."/>
            <person name="Janssen P.H."/>
            <person name="Smidt H."/>
        </authorList>
    </citation>
    <scope>NUCLEOTIDE SEQUENCE [LARGE SCALE GENOMIC DNA]</scope>
    <source>
        <strain evidence="3 4">Ellin428</strain>
    </source>
</reference>
<comment type="function">
    <text evidence="2">Removes the formyl group from the N-terminal Met of newly synthesized proteins. Requires at least a dipeptide for an efficient rate of reaction. N-terminal L-methionine is a prerequisite for activity but the enzyme has broad specificity at other positions.</text>
</comment>
<gene>
    <name evidence="2" type="primary">def</name>
    <name evidence="3" type="ORF">CfE428DRAFT_6518</name>
</gene>
<keyword evidence="2 3" id="KW-0378">Hydrolase</keyword>
<accession>B4DC77</accession>
<dbReference type="NCBIfam" id="TIGR00079">
    <property type="entry name" value="pept_deformyl"/>
    <property type="match status" value="1"/>
</dbReference>
<keyword evidence="2" id="KW-0408">Iron</keyword>
<evidence type="ECO:0000256" key="1">
    <source>
        <dbReference type="ARBA" id="ARBA00010759"/>
    </source>
</evidence>
<dbReference type="EC" id="3.5.1.88" evidence="2"/>
<dbReference type="STRING" id="497964.CfE428DRAFT_6518"/>
<feature type="binding site" evidence="2">
    <location>
        <position position="153"/>
    </location>
    <ligand>
        <name>Fe cation</name>
        <dbReference type="ChEBI" id="CHEBI:24875"/>
    </ligand>
</feature>
<dbReference type="PANTHER" id="PTHR10458:SF22">
    <property type="entry name" value="PEPTIDE DEFORMYLASE"/>
    <property type="match status" value="1"/>
</dbReference>
<dbReference type="SUPFAM" id="SSF56420">
    <property type="entry name" value="Peptide deformylase"/>
    <property type="match status" value="1"/>
</dbReference>
<dbReference type="CDD" id="cd00487">
    <property type="entry name" value="Pep_deformylase"/>
    <property type="match status" value="1"/>
</dbReference>
<dbReference type="InterPro" id="IPR036821">
    <property type="entry name" value="Peptide_deformylase_sf"/>
</dbReference>
<organism evidence="3 4">
    <name type="scientific">Chthoniobacter flavus Ellin428</name>
    <dbReference type="NCBI Taxonomy" id="497964"/>
    <lineage>
        <taxon>Bacteria</taxon>
        <taxon>Pseudomonadati</taxon>
        <taxon>Verrucomicrobiota</taxon>
        <taxon>Spartobacteria</taxon>
        <taxon>Chthoniobacterales</taxon>
        <taxon>Chthoniobacteraceae</taxon>
        <taxon>Chthoniobacter</taxon>
    </lineage>
</organism>
<comment type="caution">
    <text evidence="3">The sequence shown here is derived from an EMBL/GenBank/DDBJ whole genome shotgun (WGS) entry which is preliminary data.</text>
</comment>
<dbReference type="RefSeq" id="WP_006983835.1">
    <property type="nucleotide sequence ID" value="NZ_ABVL01000045.1"/>
</dbReference>
<dbReference type="GO" id="GO:0046872">
    <property type="term" value="F:metal ion binding"/>
    <property type="evidence" value="ECO:0007669"/>
    <property type="project" value="UniProtKB-KW"/>
</dbReference>
<dbReference type="PANTHER" id="PTHR10458">
    <property type="entry name" value="PEPTIDE DEFORMYLASE"/>
    <property type="match status" value="1"/>
</dbReference>
<dbReference type="PIRSF" id="PIRSF004749">
    <property type="entry name" value="Pep_def"/>
    <property type="match status" value="1"/>
</dbReference>
<dbReference type="FunCoup" id="B4DC77">
    <property type="interactions" value="505"/>
</dbReference>
<dbReference type="HAMAP" id="MF_00163">
    <property type="entry name" value="Pep_deformylase"/>
    <property type="match status" value="1"/>
</dbReference>
<dbReference type="InterPro" id="IPR023635">
    <property type="entry name" value="Peptide_deformylase"/>
</dbReference>
<dbReference type="Proteomes" id="UP000005824">
    <property type="component" value="Unassembled WGS sequence"/>
</dbReference>
<evidence type="ECO:0000313" key="3">
    <source>
        <dbReference type="EMBL" id="EDY15954.1"/>
    </source>
</evidence>
<dbReference type="eggNOG" id="COG0242">
    <property type="taxonomic scope" value="Bacteria"/>
</dbReference>